<dbReference type="InterPro" id="IPR009030">
    <property type="entry name" value="Growth_fac_rcpt_cys_sf"/>
</dbReference>
<keyword evidence="2" id="KW-0732">Signal</keyword>
<dbReference type="PROSITE" id="PS50026">
    <property type="entry name" value="EGF_3"/>
    <property type="match status" value="1"/>
</dbReference>
<evidence type="ECO:0000256" key="5">
    <source>
        <dbReference type="ARBA" id="ARBA00023180"/>
    </source>
</evidence>
<dbReference type="InterPro" id="IPR018097">
    <property type="entry name" value="EGF_Ca-bd_CS"/>
</dbReference>
<dbReference type="CDD" id="cd00054">
    <property type="entry name" value="EGF_CA"/>
    <property type="match status" value="1"/>
</dbReference>
<name>A0A9J7MXP1_BRAFL</name>
<dbReference type="PANTHER" id="PTHR46967:SF2">
    <property type="entry name" value="SUSHI, VON WILLEBRAND FACTOR TYPE A, EGF AND PENTRAXIN DOMAIN-CONTAINING PROTEIN 1-LIKE"/>
    <property type="match status" value="1"/>
</dbReference>
<dbReference type="InterPro" id="IPR011641">
    <property type="entry name" value="Tyr-kin_ephrin_A/B_rcpt-like"/>
</dbReference>
<dbReference type="InterPro" id="IPR000742">
    <property type="entry name" value="EGF"/>
</dbReference>
<gene>
    <name evidence="10" type="primary">LOC118419895</name>
</gene>
<dbReference type="SUPFAM" id="SSF57184">
    <property type="entry name" value="Growth factor receptor domain"/>
    <property type="match status" value="1"/>
</dbReference>
<keyword evidence="5" id="KW-0325">Glycoprotein</keyword>
<sequence>MYDRISISVTPTASNTPSGASDTITCEACQDGYKCVNGDEVEEICPAGTISRSDGTACDPCAAGEFSGAAGSTTCQQCPAGQFNTQSGSSSCQPCPAGKYSSSTGSTECQVCPAGRYSSRGSSSCTRCPAGRYSPSSGSSSCQSCPAGEYSSSSGSTSCQSCPAGQYNTRQGSTSCQSCPAGQYSGSSGSTGCLICQAGSTSSVGATVCTDINECQSNPCQNGGICQNMVDRYSCTCSGYFEGDNCETAAYTHLGCYRQSDGTTNVMASMEGHFGTGYQNRDGAILRCYTVAEEAGYNLFALEDGGMCRGGNDQIGRYRVLGFSQNCGNDGKGGDNAIDVYLIPGKATWLPSRGSWIVDQTQTYDNNRANRLFDVNDATYWNPVGPYITAPRYHNRWFFAMDLTVPHTLTRIRFKNYGDTTHDIRVFKLQMSQVGSPYDWDDVKSVTDVQAGTTAFQEFGSFQGTARYWKFLVTRTHEGYQPWAREVDFYGFPSV</sequence>
<dbReference type="AlphaFoldDB" id="A0A9J7MXP1"/>
<dbReference type="GO" id="GO:0005509">
    <property type="term" value="F:calcium ion binding"/>
    <property type="evidence" value="ECO:0007669"/>
    <property type="project" value="InterPro"/>
</dbReference>
<dbReference type="InterPro" id="IPR000152">
    <property type="entry name" value="EGF-type_Asp/Asn_hydroxyl_site"/>
</dbReference>
<reference evidence="9" key="1">
    <citation type="journal article" date="2020" name="Nat. Ecol. Evol.">
        <title>Deeply conserved synteny resolves early events in vertebrate evolution.</title>
        <authorList>
            <person name="Simakov O."/>
            <person name="Marletaz F."/>
            <person name="Yue J.X."/>
            <person name="O'Connell B."/>
            <person name="Jenkins J."/>
            <person name="Brandt A."/>
            <person name="Calef R."/>
            <person name="Tung C.H."/>
            <person name="Huang T.K."/>
            <person name="Schmutz J."/>
            <person name="Satoh N."/>
            <person name="Yu J.K."/>
            <person name="Putnam N.H."/>
            <person name="Green R.E."/>
            <person name="Rokhsar D.S."/>
        </authorList>
    </citation>
    <scope>NUCLEOTIDE SEQUENCE [LARGE SCALE GENOMIC DNA]</scope>
    <source>
        <strain evidence="9">S238N-H82</strain>
    </source>
</reference>
<dbReference type="Pfam" id="PF07699">
    <property type="entry name" value="Ephrin_rec_like"/>
    <property type="match status" value="2"/>
</dbReference>
<evidence type="ECO:0000256" key="3">
    <source>
        <dbReference type="ARBA" id="ARBA00022737"/>
    </source>
</evidence>
<dbReference type="PROSITE" id="PS01187">
    <property type="entry name" value="EGF_CA"/>
    <property type="match status" value="1"/>
</dbReference>
<dbReference type="Proteomes" id="UP000001554">
    <property type="component" value="Chromosome 7"/>
</dbReference>
<feature type="compositionally biased region" description="Polar residues" evidence="7">
    <location>
        <begin position="7"/>
        <end position="21"/>
    </location>
</feature>
<keyword evidence="9" id="KW-1185">Reference proteome</keyword>
<comment type="caution">
    <text evidence="6">Lacks conserved residue(s) required for the propagation of feature annotation.</text>
</comment>
<dbReference type="GeneID" id="118419895"/>
<evidence type="ECO:0000256" key="1">
    <source>
        <dbReference type="ARBA" id="ARBA00022536"/>
    </source>
</evidence>
<dbReference type="SUPFAM" id="SSF49785">
    <property type="entry name" value="Galactose-binding domain-like"/>
    <property type="match status" value="1"/>
</dbReference>
<dbReference type="RefSeq" id="XP_035682444.1">
    <property type="nucleotide sequence ID" value="XM_035826551.1"/>
</dbReference>
<dbReference type="SMART" id="SM00179">
    <property type="entry name" value="EGF_CA"/>
    <property type="match status" value="1"/>
</dbReference>
<dbReference type="OrthoDB" id="413581at2759"/>
<dbReference type="PANTHER" id="PTHR46967">
    <property type="entry name" value="INSULIN-LIKE GROWTH FACTOR BINDING PROTEIN,N-TERMINAL"/>
    <property type="match status" value="1"/>
</dbReference>
<reference evidence="10" key="2">
    <citation type="submission" date="2025-08" db="UniProtKB">
        <authorList>
            <consortium name="RefSeq"/>
        </authorList>
    </citation>
    <scope>IDENTIFICATION</scope>
    <source>
        <strain evidence="10">S238N-H82</strain>
        <tissue evidence="10">Testes</tissue>
    </source>
</reference>
<evidence type="ECO:0000256" key="6">
    <source>
        <dbReference type="PROSITE-ProRule" id="PRU00076"/>
    </source>
</evidence>
<dbReference type="Pfam" id="PF00008">
    <property type="entry name" value="EGF"/>
    <property type="match status" value="1"/>
</dbReference>
<keyword evidence="3" id="KW-0677">Repeat</keyword>
<feature type="disulfide bond" evidence="6">
    <location>
        <begin position="237"/>
        <end position="246"/>
    </location>
</feature>
<organism evidence="9 10">
    <name type="scientific">Branchiostoma floridae</name>
    <name type="common">Florida lancelet</name>
    <name type="synonym">Amphioxus</name>
    <dbReference type="NCBI Taxonomy" id="7739"/>
    <lineage>
        <taxon>Eukaryota</taxon>
        <taxon>Metazoa</taxon>
        <taxon>Chordata</taxon>
        <taxon>Cephalochordata</taxon>
        <taxon>Leptocardii</taxon>
        <taxon>Amphioxiformes</taxon>
        <taxon>Branchiostomatidae</taxon>
        <taxon>Branchiostoma</taxon>
    </lineage>
</organism>
<dbReference type="SUPFAM" id="SSF57196">
    <property type="entry name" value="EGF/Laminin"/>
    <property type="match status" value="1"/>
</dbReference>
<keyword evidence="4 6" id="KW-1015">Disulfide bond</keyword>
<evidence type="ECO:0000259" key="8">
    <source>
        <dbReference type="PROSITE" id="PS50026"/>
    </source>
</evidence>
<feature type="domain" description="EGF-like" evidence="8">
    <location>
        <begin position="211"/>
        <end position="247"/>
    </location>
</feature>
<dbReference type="PROSITE" id="PS00022">
    <property type="entry name" value="EGF_1"/>
    <property type="match status" value="1"/>
</dbReference>
<dbReference type="SMART" id="SM01411">
    <property type="entry name" value="Ephrin_rec_like"/>
    <property type="match status" value="4"/>
</dbReference>
<dbReference type="Gene3D" id="2.60.120.260">
    <property type="entry name" value="Galactose-binding domain-like"/>
    <property type="match status" value="1"/>
</dbReference>
<feature type="region of interest" description="Disordered" evidence="7">
    <location>
        <begin position="1"/>
        <end position="21"/>
    </location>
</feature>
<accession>A0A9J7MXP1</accession>
<protein>
    <submittedName>
        <fullName evidence="10">Cubilin homolog</fullName>
    </submittedName>
</protein>
<evidence type="ECO:0000256" key="4">
    <source>
        <dbReference type="ARBA" id="ARBA00023157"/>
    </source>
</evidence>
<dbReference type="InterPro" id="IPR008979">
    <property type="entry name" value="Galactose-bd-like_sf"/>
</dbReference>
<dbReference type="SMART" id="SM00181">
    <property type="entry name" value="EGF"/>
    <property type="match status" value="2"/>
</dbReference>
<evidence type="ECO:0000313" key="9">
    <source>
        <dbReference type="Proteomes" id="UP000001554"/>
    </source>
</evidence>
<dbReference type="PROSITE" id="PS00010">
    <property type="entry name" value="ASX_HYDROXYL"/>
    <property type="match status" value="1"/>
</dbReference>
<dbReference type="InterPro" id="IPR001881">
    <property type="entry name" value="EGF-like_Ca-bd_dom"/>
</dbReference>
<dbReference type="Gene3D" id="2.10.50.10">
    <property type="entry name" value="Tumor Necrosis Factor Receptor, subunit A, domain 2"/>
    <property type="match status" value="2"/>
</dbReference>
<dbReference type="Gene3D" id="2.10.25.10">
    <property type="entry name" value="Laminin"/>
    <property type="match status" value="1"/>
</dbReference>
<proteinExistence type="predicted"/>
<dbReference type="KEGG" id="bfo:118419895"/>
<evidence type="ECO:0000256" key="7">
    <source>
        <dbReference type="SAM" id="MobiDB-lite"/>
    </source>
</evidence>
<evidence type="ECO:0000256" key="2">
    <source>
        <dbReference type="ARBA" id="ARBA00022729"/>
    </source>
</evidence>
<evidence type="ECO:0000313" key="10">
    <source>
        <dbReference type="RefSeq" id="XP_035682444.1"/>
    </source>
</evidence>
<dbReference type="FunFam" id="2.10.25.10:FF:000321">
    <property type="entry name" value="Protein delta homolog 1"/>
    <property type="match status" value="1"/>
</dbReference>
<keyword evidence="1 6" id="KW-0245">EGF-like domain</keyword>